<keyword evidence="1" id="KW-0175">Coiled coil</keyword>
<accession>A0A2A6CUF5</accession>
<feature type="region of interest" description="Disordered" evidence="2">
    <location>
        <begin position="215"/>
        <end position="237"/>
    </location>
</feature>
<feature type="compositionally biased region" description="Basic and acidic residues" evidence="2">
    <location>
        <begin position="66"/>
        <end position="82"/>
    </location>
</feature>
<dbReference type="Proteomes" id="UP000005239">
    <property type="component" value="Unassembled WGS sequence"/>
</dbReference>
<organism evidence="3 4">
    <name type="scientific">Pristionchus pacificus</name>
    <name type="common">Parasitic nematode worm</name>
    <dbReference type="NCBI Taxonomy" id="54126"/>
    <lineage>
        <taxon>Eukaryota</taxon>
        <taxon>Metazoa</taxon>
        <taxon>Ecdysozoa</taxon>
        <taxon>Nematoda</taxon>
        <taxon>Chromadorea</taxon>
        <taxon>Rhabditida</taxon>
        <taxon>Rhabditina</taxon>
        <taxon>Diplogasteromorpha</taxon>
        <taxon>Diplogasteroidea</taxon>
        <taxon>Neodiplogasteridae</taxon>
        <taxon>Pristionchus</taxon>
    </lineage>
</organism>
<sequence>KLIQQFPRVLKSASLIFPYYNEYCDYQEQHLAYLPVREQHSPKVSQSTALPKKASAKRKSQNDSFSDFKEQSDEQRTLKLDESSQEYSMEEQCKQLTNQLLNKERELNELVMKFKRLEKSSNKTLEKEKEKRRKAEAHFEKVQKVWEDERKCIDARRREAKNTAAYFRLEKVALKWKLKEDLAAAETNAEKARKAWDEEREQMRSEIANLTAQLEMTNKAKEEERNRLEERDRKNSEVAMKWKGRADKMKEEWEMVENEEREREKGLLEEEVAAGRWLRNEAISFNNERDKV</sequence>
<feature type="compositionally biased region" description="Basic and acidic residues" evidence="2">
    <location>
        <begin position="218"/>
        <end position="236"/>
    </location>
</feature>
<evidence type="ECO:0000256" key="2">
    <source>
        <dbReference type="SAM" id="MobiDB-lite"/>
    </source>
</evidence>
<reference evidence="4" key="1">
    <citation type="journal article" date="2008" name="Nat. Genet.">
        <title>The Pristionchus pacificus genome provides a unique perspective on nematode lifestyle and parasitism.</title>
        <authorList>
            <person name="Dieterich C."/>
            <person name="Clifton S.W."/>
            <person name="Schuster L.N."/>
            <person name="Chinwalla A."/>
            <person name="Delehaunty K."/>
            <person name="Dinkelacker I."/>
            <person name="Fulton L."/>
            <person name="Fulton R."/>
            <person name="Godfrey J."/>
            <person name="Minx P."/>
            <person name="Mitreva M."/>
            <person name="Roeseler W."/>
            <person name="Tian H."/>
            <person name="Witte H."/>
            <person name="Yang S.P."/>
            <person name="Wilson R.K."/>
            <person name="Sommer R.J."/>
        </authorList>
    </citation>
    <scope>NUCLEOTIDE SEQUENCE [LARGE SCALE GENOMIC DNA]</scope>
    <source>
        <strain evidence="4">PS312</strain>
    </source>
</reference>
<evidence type="ECO:0000313" key="4">
    <source>
        <dbReference type="Proteomes" id="UP000005239"/>
    </source>
</evidence>
<feature type="coiled-coil region" evidence="1">
    <location>
        <begin position="86"/>
        <end position="145"/>
    </location>
</feature>
<protein>
    <submittedName>
        <fullName evidence="3">Uncharacterized protein</fullName>
    </submittedName>
</protein>
<keyword evidence="4" id="KW-1185">Reference proteome</keyword>
<accession>A0A8R1YYU5</accession>
<dbReference type="EnsemblMetazoa" id="PPA39707.1">
    <property type="protein sequence ID" value="PPA39707.1"/>
    <property type="gene ID" value="WBGene00278076"/>
</dbReference>
<feature type="region of interest" description="Disordered" evidence="2">
    <location>
        <begin position="43"/>
        <end position="86"/>
    </location>
</feature>
<name>A0A2A6CUF5_PRIPA</name>
<gene>
    <name evidence="3" type="primary">WBGene00278076</name>
</gene>
<dbReference type="AlphaFoldDB" id="A0A2A6CUF5"/>
<evidence type="ECO:0000256" key="1">
    <source>
        <dbReference type="SAM" id="Coils"/>
    </source>
</evidence>
<proteinExistence type="predicted"/>
<reference evidence="3" key="2">
    <citation type="submission" date="2022-06" db="UniProtKB">
        <authorList>
            <consortium name="EnsemblMetazoa"/>
        </authorList>
    </citation>
    <scope>IDENTIFICATION</scope>
    <source>
        <strain evidence="3">PS312</strain>
    </source>
</reference>
<evidence type="ECO:0000313" key="3">
    <source>
        <dbReference type="EnsemblMetazoa" id="PPA39707.1"/>
    </source>
</evidence>